<organism evidence="1 2">
    <name type="scientific">Aegilops tauschii subsp. strangulata</name>
    <name type="common">Goatgrass</name>
    <dbReference type="NCBI Taxonomy" id="200361"/>
    <lineage>
        <taxon>Eukaryota</taxon>
        <taxon>Viridiplantae</taxon>
        <taxon>Streptophyta</taxon>
        <taxon>Embryophyta</taxon>
        <taxon>Tracheophyta</taxon>
        <taxon>Spermatophyta</taxon>
        <taxon>Magnoliopsida</taxon>
        <taxon>Liliopsida</taxon>
        <taxon>Poales</taxon>
        <taxon>Poaceae</taxon>
        <taxon>BOP clade</taxon>
        <taxon>Pooideae</taxon>
        <taxon>Triticodae</taxon>
        <taxon>Triticeae</taxon>
        <taxon>Triticinae</taxon>
        <taxon>Aegilops</taxon>
    </lineage>
</organism>
<reference evidence="2" key="1">
    <citation type="journal article" date="2014" name="Science">
        <title>Ancient hybridizations among the ancestral genomes of bread wheat.</title>
        <authorList>
            <consortium name="International Wheat Genome Sequencing Consortium,"/>
            <person name="Marcussen T."/>
            <person name="Sandve S.R."/>
            <person name="Heier L."/>
            <person name="Spannagl M."/>
            <person name="Pfeifer M."/>
            <person name="Jakobsen K.S."/>
            <person name="Wulff B.B."/>
            <person name="Steuernagel B."/>
            <person name="Mayer K.F."/>
            <person name="Olsen O.A."/>
        </authorList>
    </citation>
    <scope>NUCLEOTIDE SEQUENCE [LARGE SCALE GENOMIC DNA]</scope>
    <source>
        <strain evidence="2">cv. AL8/78</strain>
    </source>
</reference>
<dbReference type="Proteomes" id="UP000015105">
    <property type="component" value="Chromosome 4D"/>
</dbReference>
<protein>
    <submittedName>
        <fullName evidence="1">Uncharacterized protein</fullName>
    </submittedName>
</protein>
<accession>A0A453I741</accession>
<reference evidence="2" key="2">
    <citation type="journal article" date="2017" name="Nat. Plants">
        <title>The Aegilops tauschii genome reveals multiple impacts of transposons.</title>
        <authorList>
            <person name="Zhao G."/>
            <person name="Zou C."/>
            <person name="Li K."/>
            <person name="Wang K."/>
            <person name="Li T."/>
            <person name="Gao L."/>
            <person name="Zhang X."/>
            <person name="Wang H."/>
            <person name="Yang Z."/>
            <person name="Liu X."/>
            <person name="Jiang W."/>
            <person name="Mao L."/>
            <person name="Kong X."/>
            <person name="Jiao Y."/>
            <person name="Jia J."/>
        </authorList>
    </citation>
    <scope>NUCLEOTIDE SEQUENCE [LARGE SCALE GENOMIC DNA]</scope>
    <source>
        <strain evidence="2">cv. AL8/78</strain>
    </source>
</reference>
<reference evidence="1" key="3">
    <citation type="journal article" date="2017" name="Nature">
        <title>Genome sequence of the progenitor of the wheat D genome Aegilops tauschii.</title>
        <authorList>
            <person name="Luo M.C."/>
            <person name="Gu Y.Q."/>
            <person name="Puiu D."/>
            <person name="Wang H."/>
            <person name="Twardziok S.O."/>
            <person name="Deal K.R."/>
            <person name="Huo N."/>
            <person name="Zhu T."/>
            <person name="Wang L."/>
            <person name="Wang Y."/>
            <person name="McGuire P.E."/>
            <person name="Liu S."/>
            <person name="Long H."/>
            <person name="Ramasamy R.K."/>
            <person name="Rodriguez J.C."/>
            <person name="Van S.L."/>
            <person name="Yuan L."/>
            <person name="Wang Z."/>
            <person name="Xia Z."/>
            <person name="Xiao L."/>
            <person name="Anderson O.D."/>
            <person name="Ouyang S."/>
            <person name="Liang Y."/>
            <person name="Zimin A.V."/>
            <person name="Pertea G."/>
            <person name="Qi P."/>
            <person name="Bennetzen J.L."/>
            <person name="Dai X."/>
            <person name="Dawson M.W."/>
            <person name="Muller H.G."/>
            <person name="Kugler K."/>
            <person name="Rivarola-Duarte L."/>
            <person name="Spannagl M."/>
            <person name="Mayer K.F.X."/>
            <person name="Lu F.H."/>
            <person name="Bevan M.W."/>
            <person name="Leroy P."/>
            <person name="Li P."/>
            <person name="You F.M."/>
            <person name="Sun Q."/>
            <person name="Liu Z."/>
            <person name="Lyons E."/>
            <person name="Wicker T."/>
            <person name="Salzberg S.L."/>
            <person name="Devos K.M."/>
            <person name="Dvorak J."/>
        </authorList>
    </citation>
    <scope>NUCLEOTIDE SEQUENCE [LARGE SCALE GENOMIC DNA]</scope>
    <source>
        <strain evidence="1">cv. AL8/78</strain>
    </source>
</reference>
<proteinExistence type="predicted"/>
<dbReference type="Gramene" id="AET4Gv20466300.2">
    <property type="protein sequence ID" value="AET4Gv20466300.2"/>
    <property type="gene ID" value="AET4Gv20466300"/>
</dbReference>
<dbReference type="EnsemblPlants" id="AET4Gv20466300.2">
    <property type="protein sequence ID" value="AET4Gv20466300.2"/>
    <property type="gene ID" value="AET4Gv20466300"/>
</dbReference>
<keyword evidence="2" id="KW-1185">Reference proteome</keyword>
<dbReference type="AlphaFoldDB" id="A0A453I741"/>
<evidence type="ECO:0000313" key="1">
    <source>
        <dbReference type="EnsemblPlants" id="AET4Gv20466300.2"/>
    </source>
</evidence>
<evidence type="ECO:0000313" key="2">
    <source>
        <dbReference type="Proteomes" id="UP000015105"/>
    </source>
</evidence>
<sequence length="161" mass="18051">MELVPRRTSPPLAAEPRRANEHLAWGRRCVSIWPRSTPDRDEEVRMEMDLVGGERGFSLDRGGREGTRAKDRGEVGLLDFFMDVWVPLFYGLQTHIVRPVPNSFIRASIRSLLYFSAPGTGHIVEGLRTALCSHVPSTYIGIDVTLTVTTHAAVHDSWTPQ</sequence>
<name>A0A453I741_AEGTS</name>
<reference evidence="1" key="5">
    <citation type="journal article" date="2021" name="G3 (Bethesda)">
        <title>Aegilops tauschii genome assembly Aet v5.0 features greater sequence contiguity and improved annotation.</title>
        <authorList>
            <person name="Wang L."/>
            <person name="Zhu T."/>
            <person name="Rodriguez J.C."/>
            <person name="Deal K.R."/>
            <person name="Dubcovsky J."/>
            <person name="McGuire P.E."/>
            <person name="Lux T."/>
            <person name="Spannagl M."/>
            <person name="Mayer K.F.X."/>
            <person name="Baldrich P."/>
            <person name="Meyers B.C."/>
            <person name="Huo N."/>
            <person name="Gu Y.Q."/>
            <person name="Zhou H."/>
            <person name="Devos K.M."/>
            <person name="Bennetzen J.L."/>
            <person name="Unver T."/>
            <person name="Budak H."/>
            <person name="Gulick P.J."/>
            <person name="Galiba G."/>
            <person name="Kalapos B."/>
            <person name="Nelson D.R."/>
            <person name="Li P."/>
            <person name="You F.M."/>
            <person name="Luo M.C."/>
            <person name="Dvorak J."/>
        </authorList>
    </citation>
    <scope>NUCLEOTIDE SEQUENCE [LARGE SCALE GENOMIC DNA]</scope>
    <source>
        <strain evidence="1">cv. AL8/78</strain>
    </source>
</reference>
<reference evidence="1" key="4">
    <citation type="submission" date="2019-03" db="UniProtKB">
        <authorList>
            <consortium name="EnsemblPlants"/>
        </authorList>
    </citation>
    <scope>IDENTIFICATION</scope>
</reference>